<evidence type="ECO:0000313" key="9">
    <source>
        <dbReference type="EMBL" id="KRZ62582.1"/>
    </source>
</evidence>
<name>A0A0V1LSV1_9BILA</name>
<gene>
    <name evidence="9" type="primary">cluap1</name>
    <name evidence="9" type="ORF">T02_5044</name>
</gene>
<evidence type="ECO:0000256" key="7">
    <source>
        <dbReference type="SAM" id="Coils"/>
    </source>
</evidence>
<protein>
    <submittedName>
        <fullName evidence="9">Clusterin-associated protein 1-like protein</fullName>
    </submittedName>
</protein>
<dbReference type="GO" id="GO:0030992">
    <property type="term" value="C:intraciliary transport particle B"/>
    <property type="evidence" value="ECO:0007669"/>
    <property type="project" value="TreeGrafter"/>
</dbReference>
<reference evidence="9 10" key="1">
    <citation type="submission" date="2015-05" db="EMBL/GenBank/DDBJ databases">
        <title>Evolution of Trichinella species and genotypes.</title>
        <authorList>
            <person name="Korhonen P.K."/>
            <person name="Edoardo P."/>
            <person name="Giuseppe L.R."/>
            <person name="Gasser R.B."/>
        </authorList>
    </citation>
    <scope>NUCLEOTIDE SEQUENCE [LARGE SCALE GENOMIC DNA]</scope>
    <source>
        <strain evidence="9">ISS10</strain>
    </source>
</reference>
<evidence type="ECO:0000256" key="8">
    <source>
        <dbReference type="SAM" id="MobiDB-lite"/>
    </source>
</evidence>
<accession>A0A0V1LSV1</accession>
<dbReference type="GO" id="GO:0005815">
    <property type="term" value="C:microtubule organizing center"/>
    <property type="evidence" value="ECO:0007669"/>
    <property type="project" value="TreeGrafter"/>
</dbReference>
<keyword evidence="10" id="KW-1185">Reference proteome</keyword>
<dbReference type="PANTHER" id="PTHR21547:SF0">
    <property type="entry name" value="CLUSTERIN-ASSOCIATED PROTEIN 1"/>
    <property type="match status" value="1"/>
</dbReference>
<keyword evidence="6" id="KW-0966">Cell projection</keyword>
<evidence type="ECO:0000256" key="4">
    <source>
        <dbReference type="ARBA" id="ARBA00023054"/>
    </source>
</evidence>
<dbReference type="Proteomes" id="UP000054721">
    <property type="component" value="Unassembled WGS sequence"/>
</dbReference>
<dbReference type="InterPro" id="IPR019366">
    <property type="entry name" value="Clusterin-associated_protein-1"/>
</dbReference>
<evidence type="ECO:0000256" key="6">
    <source>
        <dbReference type="ARBA" id="ARBA00023273"/>
    </source>
</evidence>
<feature type="coiled-coil region" evidence="7">
    <location>
        <begin position="152"/>
        <end position="255"/>
    </location>
</feature>
<keyword evidence="5" id="KW-0969">Cilium</keyword>
<evidence type="ECO:0000313" key="10">
    <source>
        <dbReference type="Proteomes" id="UP000054721"/>
    </source>
</evidence>
<feature type="region of interest" description="Disordered" evidence="8">
    <location>
        <begin position="385"/>
        <end position="404"/>
    </location>
</feature>
<dbReference type="GO" id="GO:0060271">
    <property type="term" value="P:cilium assembly"/>
    <property type="evidence" value="ECO:0007669"/>
    <property type="project" value="TreeGrafter"/>
</dbReference>
<keyword evidence="3" id="KW-0970">Cilium biogenesis/degradation</keyword>
<proteinExistence type="inferred from homology"/>
<comment type="subcellular location">
    <subcellularLocation>
        <location evidence="1">Cell projection</location>
        <location evidence="1">Cilium</location>
    </subcellularLocation>
</comment>
<dbReference type="EMBL" id="JYDW01000008">
    <property type="protein sequence ID" value="KRZ62582.1"/>
    <property type="molecule type" value="Genomic_DNA"/>
</dbReference>
<evidence type="ECO:0000256" key="5">
    <source>
        <dbReference type="ARBA" id="ARBA00023069"/>
    </source>
</evidence>
<dbReference type="GO" id="GO:0005929">
    <property type="term" value="C:cilium"/>
    <property type="evidence" value="ECO:0007669"/>
    <property type="project" value="UniProtKB-SubCell"/>
</dbReference>
<evidence type="ECO:0000256" key="3">
    <source>
        <dbReference type="ARBA" id="ARBA00022794"/>
    </source>
</evidence>
<evidence type="ECO:0000256" key="2">
    <source>
        <dbReference type="ARBA" id="ARBA00008340"/>
    </source>
</evidence>
<dbReference type="Pfam" id="PF10234">
    <property type="entry name" value="Cluap1"/>
    <property type="match status" value="1"/>
</dbReference>
<sequence length="404" mass="47666">MRALNYPKFISIESFYKPNFLLVADALRWICKRYCDEQEVKFELETEQDRVIFIKSAVIFIYQQTGLKLNPKKLYQADVEAIDELLKAVEPLYKAKKLNNISEGKRDDDQQQQNIQFKQIRTTLEQKLSDLGQYHTMVNDITDNAARLYDLLSQETENKVSQQQQQQQAEQRTVALARQVDIDEVESHVKHALSLLQQELKQTLKDMENIEKDELAVTSKIEKKKSELDRLQTRLAQLQTVRPAYMDEYETAEEELRRIYSQYVLKYRNLHYCKQLLERDKHQQSKSLSLMEDEFEEVEEQQEQTVTPKAATKIDADLLRLEKGTYYYIAMLLLFTKIYMSCKLQTNIPCRRQAEHVWFYSSRYIENSVNTNDSDDDLILTEANPNAEDNNRQKTGRLRVIGDK</sequence>
<dbReference type="OrthoDB" id="438545at2759"/>
<comment type="caution">
    <text evidence="9">The sequence shown here is derived from an EMBL/GenBank/DDBJ whole genome shotgun (WGS) entry which is preliminary data.</text>
</comment>
<dbReference type="AlphaFoldDB" id="A0A0V1LSV1"/>
<organism evidence="9 10">
    <name type="scientific">Trichinella nativa</name>
    <dbReference type="NCBI Taxonomy" id="6335"/>
    <lineage>
        <taxon>Eukaryota</taxon>
        <taxon>Metazoa</taxon>
        <taxon>Ecdysozoa</taxon>
        <taxon>Nematoda</taxon>
        <taxon>Enoplea</taxon>
        <taxon>Dorylaimia</taxon>
        <taxon>Trichinellida</taxon>
        <taxon>Trichinellidae</taxon>
        <taxon>Trichinella</taxon>
    </lineage>
</organism>
<dbReference type="STRING" id="6335.A0A0V1LSV1"/>
<comment type="similarity">
    <text evidence="2">Belongs to the CLUAP1 family.</text>
</comment>
<dbReference type="PANTHER" id="PTHR21547">
    <property type="entry name" value="CLUSTERIN ASSOCIATED PROTEIN 1"/>
    <property type="match status" value="1"/>
</dbReference>
<evidence type="ECO:0000256" key="1">
    <source>
        <dbReference type="ARBA" id="ARBA00004138"/>
    </source>
</evidence>
<keyword evidence="4 7" id="KW-0175">Coiled coil</keyword>